<dbReference type="InterPro" id="IPR020845">
    <property type="entry name" value="AMP-binding_CS"/>
</dbReference>
<evidence type="ECO:0000313" key="6">
    <source>
        <dbReference type="Proteomes" id="UP000279236"/>
    </source>
</evidence>
<evidence type="ECO:0000259" key="3">
    <source>
        <dbReference type="Pfam" id="PF00501"/>
    </source>
</evidence>
<sequence length="557" mass="61911">MPYVSDYPEPPLPKCGTWHFHHPERPEFDPALPAYIDGVTGRTLSRADVKNDSLRMVTGLRKLGVKRGDTTCIWGLNSLEWIQAAWGCMAAGMTISPANYAFSPKELAYQINNSGSTVIFTEPWLLENLDKARPMVDKPIPDSHVILLCLPKDKPQPSRYKCVSELYLMPGRAEAFSGEQIHDTQFLCYSSGTTGLPKGVMSTHWNFTSQMQCLKPSYQKLGPNDRMLGFVPLSHTYGVTMVLQQPFSVGACAVILPRFDEIACLRALEKFKVVHTLIVPPIVIVLLNSEHLPKFDLSSLRTLMSAAAPLGKDLIDAFLARLPHCRITQGYGLTETSPICHIFCGEEAVAGREGWVGRLLPYYQARLVDPATGKDAEEGQPGELYLRGPCVMKGYHNNPEATAKTMDGDWFITGDVLIRDNAGWYKVVDRVKELIKYKGFQVPPAELEALLLTHPKIKDVGVVGVYDASQATELPTAFVCIDPEEDISTAEKRAWFDKEIQAWVAARAARHKRLGGGVHVVDAIPKTPSGKILRRFLRDRAEKERAERIQLTGTAKL</sequence>
<evidence type="ECO:0000313" key="5">
    <source>
        <dbReference type="EMBL" id="RSH81772.1"/>
    </source>
</evidence>
<dbReference type="GeneID" id="39592507"/>
<dbReference type="Gene3D" id="3.40.50.12780">
    <property type="entry name" value="N-terminal domain of ligase-like"/>
    <property type="match status" value="1"/>
</dbReference>
<organism evidence="5 6">
    <name type="scientific">Apiotrichum porosum</name>
    <dbReference type="NCBI Taxonomy" id="105984"/>
    <lineage>
        <taxon>Eukaryota</taxon>
        <taxon>Fungi</taxon>
        <taxon>Dikarya</taxon>
        <taxon>Basidiomycota</taxon>
        <taxon>Agaricomycotina</taxon>
        <taxon>Tremellomycetes</taxon>
        <taxon>Trichosporonales</taxon>
        <taxon>Trichosporonaceae</taxon>
        <taxon>Apiotrichum</taxon>
    </lineage>
</organism>
<keyword evidence="6" id="KW-1185">Reference proteome</keyword>
<evidence type="ECO:0008006" key="7">
    <source>
        <dbReference type="Google" id="ProtNLM"/>
    </source>
</evidence>
<dbReference type="CDD" id="cd05911">
    <property type="entry name" value="Firefly_Luc_like"/>
    <property type="match status" value="1"/>
</dbReference>
<dbReference type="STRING" id="105984.A0A427XS73"/>
<dbReference type="PROSITE" id="PS00455">
    <property type="entry name" value="AMP_BINDING"/>
    <property type="match status" value="1"/>
</dbReference>
<dbReference type="InterPro" id="IPR025110">
    <property type="entry name" value="AMP-bd_C"/>
</dbReference>
<dbReference type="PANTHER" id="PTHR24096">
    <property type="entry name" value="LONG-CHAIN-FATTY-ACID--COA LIGASE"/>
    <property type="match status" value="1"/>
</dbReference>
<protein>
    <recommendedName>
        <fullName evidence="7">AMP-dependent synthetase/ligase domain-containing protein</fullName>
    </recommendedName>
</protein>
<proteinExistence type="inferred from homology"/>
<dbReference type="Gene3D" id="3.30.300.30">
    <property type="match status" value="1"/>
</dbReference>
<gene>
    <name evidence="5" type="ORF">EHS24_007964</name>
</gene>
<dbReference type="InterPro" id="IPR042099">
    <property type="entry name" value="ANL_N_sf"/>
</dbReference>
<comment type="similarity">
    <text evidence="1">Belongs to the ATP-dependent AMP-binding enzyme family.</text>
</comment>
<dbReference type="EMBL" id="RSCE01000006">
    <property type="protein sequence ID" value="RSH81772.1"/>
    <property type="molecule type" value="Genomic_DNA"/>
</dbReference>
<feature type="domain" description="AMP-dependent synthetase/ligase" evidence="3">
    <location>
        <begin position="30"/>
        <end position="396"/>
    </location>
</feature>
<keyword evidence="2" id="KW-0436">Ligase</keyword>
<feature type="domain" description="AMP-binding enzyme C-terminal" evidence="4">
    <location>
        <begin position="446"/>
        <end position="531"/>
    </location>
</feature>
<dbReference type="GO" id="GO:0016405">
    <property type="term" value="F:CoA-ligase activity"/>
    <property type="evidence" value="ECO:0007669"/>
    <property type="project" value="TreeGrafter"/>
</dbReference>
<evidence type="ECO:0000259" key="4">
    <source>
        <dbReference type="Pfam" id="PF13193"/>
    </source>
</evidence>
<dbReference type="RefSeq" id="XP_028476227.1">
    <property type="nucleotide sequence ID" value="XM_028623294.1"/>
</dbReference>
<evidence type="ECO:0000256" key="2">
    <source>
        <dbReference type="ARBA" id="ARBA00022598"/>
    </source>
</evidence>
<dbReference type="OrthoDB" id="1898221at2759"/>
<dbReference type="Pfam" id="PF00501">
    <property type="entry name" value="AMP-binding"/>
    <property type="match status" value="1"/>
</dbReference>
<dbReference type="Pfam" id="PF13193">
    <property type="entry name" value="AMP-binding_C"/>
    <property type="match status" value="1"/>
</dbReference>
<dbReference type="InterPro" id="IPR045851">
    <property type="entry name" value="AMP-bd_C_sf"/>
</dbReference>
<evidence type="ECO:0000256" key="1">
    <source>
        <dbReference type="ARBA" id="ARBA00006432"/>
    </source>
</evidence>
<reference evidence="5 6" key="1">
    <citation type="submission" date="2018-11" db="EMBL/GenBank/DDBJ databases">
        <title>Genome sequence of Apiotrichum porosum DSM 27194.</title>
        <authorList>
            <person name="Aliyu H."/>
            <person name="Gorte O."/>
            <person name="Ochsenreither K."/>
        </authorList>
    </citation>
    <scope>NUCLEOTIDE SEQUENCE [LARGE SCALE GENOMIC DNA]</scope>
    <source>
        <strain evidence="5 6">DSM 27194</strain>
    </source>
</reference>
<dbReference type="SUPFAM" id="SSF56801">
    <property type="entry name" value="Acetyl-CoA synthetase-like"/>
    <property type="match status" value="1"/>
</dbReference>
<name>A0A427XS73_9TREE</name>
<dbReference type="Proteomes" id="UP000279236">
    <property type="component" value="Unassembled WGS sequence"/>
</dbReference>
<dbReference type="InterPro" id="IPR000873">
    <property type="entry name" value="AMP-dep_synth/lig_dom"/>
</dbReference>
<dbReference type="PANTHER" id="PTHR24096:SF149">
    <property type="entry name" value="AMP-BINDING DOMAIN-CONTAINING PROTEIN-RELATED"/>
    <property type="match status" value="1"/>
</dbReference>
<dbReference type="AlphaFoldDB" id="A0A427XS73"/>
<accession>A0A427XS73</accession>
<comment type="caution">
    <text evidence="5">The sequence shown here is derived from an EMBL/GenBank/DDBJ whole genome shotgun (WGS) entry which is preliminary data.</text>
</comment>